<dbReference type="InterPro" id="IPR051397">
    <property type="entry name" value="Zn-ADH-like_protein"/>
</dbReference>
<dbReference type="AlphaFoldDB" id="A0A7X6RQA2"/>
<dbReference type="Proteomes" id="UP000553209">
    <property type="component" value="Unassembled WGS sequence"/>
</dbReference>
<dbReference type="PANTHER" id="PTHR43677:SF4">
    <property type="entry name" value="QUINONE OXIDOREDUCTASE-LIKE PROTEIN 2"/>
    <property type="match status" value="1"/>
</dbReference>
<evidence type="ECO:0000313" key="3">
    <source>
        <dbReference type="Proteomes" id="UP000553209"/>
    </source>
</evidence>
<feature type="domain" description="Enoyl reductase (ER)" evidence="1">
    <location>
        <begin position="10"/>
        <end position="332"/>
    </location>
</feature>
<dbReference type="SMART" id="SM00829">
    <property type="entry name" value="PKS_ER"/>
    <property type="match status" value="1"/>
</dbReference>
<dbReference type="Pfam" id="PF13602">
    <property type="entry name" value="ADH_zinc_N_2"/>
    <property type="match status" value="1"/>
</dbReference>
<sequence length="334" mass="33841">MRAVQVEEFGGPGVLVVRDVPEPEVGPGRALVEVTAANVMYLDTLVRGGWGLDYFPVAPPYVPGAGVAGRVVRVGPGVDPGWEGGTVVADTGHTDAAPEGPTLPVDGYAERAVVPESALVRVPEEVDSRAALALLHDGPTALALERAAGFGPSTTVLVAAAAGGAGTLAVQLARTAGARVIGAARGGAKLALVRGLGAQETVDYSEPDWQERVRALTGGAGVDVVLDGAGGALGAAAFETLADGGRFIGYGSAGGSFTEVDAEEAGRRGIEVLGLFDLKAADGDRQDALRMALEMARMGRITPHVGLTLPLERAAEAHAALEGRTVLGKVLLVP</sequence>
<name>A0A7X6RQA2_9ACTN</name>
<dbReference type="SUPFAM" id="SSF50129">
    <property type="entry name" value="GroES-like"/>
    <property type="match status" value="1"/>
</dbReference>
<proteinExistence type="predicted"/>
<dbReference type="InterPro" id="IPR011032">
    <property type="entry name" value="GroES-like_sf"/>
</dbReference>
<protein>
    <submittedName>
        <fullName evidence="2">Zinc-binding dehydrogenase</fullName>
    </submittedName>
</protein>
<accession>A0A7X6RQA2</accession>
<dbReference type="InterPro" id="IPR020843">
    <property type="entry name" value="ER"/>
</dbReference>
<dbReference type="GO" id="GO:0016491">
    <property type="term" value="F:oxidoreductase activity"/>
    <property type="evidence" value="ECO:0007669"/>
    <property type="project" value="InterPro"/>
</dbReference>
<evidence type="ECO:0000313" key="2">
    <source>
        <dbReference type="EMBL" id="NKY98680.1"/>
    </source>
</evidence>
<reference evidence="2 3" key="1">
    <citation type="submission" date="2020-04" db="EMBL/GenBank/DDBJ databases">
        <title>MicrobeNet Type strains.</title>
        <authorList>
            <person name="Nicholson A.C."/>
        </authorList>
    </citation>
    <scope>NUCLEOTIDE SEQUENCE [LARGE SCALE GENOMIC DNA]</scope>
    <source>
        <strain evidence="2 3">ATCC 23612</strain>
    </source>
</reference>
<keyword evidence="3" id="KW-1185">Reference proteome</keyword>
<dbReference type="Gene3D" id="3.40.50.720">
    <property type="entry name" value="NAD(P)-binding Rossmann-like Domain"/>
    <property type="match status" value="1"/>
</dbReference>
<dbReference type="RefSeq" id="WP_061080922.1">
    <property type="nucleotide sequence ID" value="NZ_JAAXPG010000011.1"/>
</dbReference>
<organism evidence="2 3">
    <name type="scientific">Nocardiopsis alborubida</name>
    <dbReference type="NCBI Taxonomy" id="146802"/>
    <lineage>
        <taxon>Bacteria</taxon>
        <taxon>Bacillati</taxon>
        <taxon>Actinomycetota</taxon>
        <taxon>Actinomycetes</taxon>
        <taxon>Streptosporangiales</taxon>
        <taxon>Nocardiopsidaceae</taxon>
        <taxon>Nocardiopsis</taxon>
    </lineage>
</organism>
<dbReference type="Gene3D" id="3.90.180.10">
    <property type="entry name" value="Medium-chain alcohol dehydrogenases, catalytic domain"/>
    <property type="match status" value="1"/>
</dbReference>
<gene>
    <name evidence="2" type="ORF">HGB44_13585</name>
</gene>
<comment type="caution">
    <text evidence="2">The sequence shown here is derived from an EMBL/GenBank/DDBJ whole genome shotgun (WGS) entry which is preliminary data.</text>
</comment>
<dbReference type="SUPFAM" id="SSF51735">
    <property type="entry name" value="NAD(P)-binding Rossmann-fold domains"/>
    <property type="match status" value="1"/>
</dbReference>
<dbReference type="InterPro" id="IPR013154">
    <property type="entry name" value="ADH-like_N"/>
</dbReference>
<dbReference type="PANTHER" id="PTHR43677">
    <property type="entry name" value="SHORT-CHAIN DEHYDROGENASE/REDUCTASE"/>
    <property type="match status" value="1"/>
</dbReference>
<dbReference type="EMBL" id="JAAXPG010000011">
    <property type="protein sequence ID" value="NKY98680.1"/>
    <property type="molecule type" value="Genomic_DNA"/>
</dbReference>
<dbReference type="InterPro" id="IPR036291">
    <property type="entry name" value="NAD(P)-bd_dom_sf"/>
</dbReference>
<evidence type="ECO:0000259" key="1">
    <source>
        <dbReference type="SMART" id="SM00829"/>
    </source>
</evidence>
<dbReference type="Pfam" id="PF08240">
    <property type="entry name" value="ADH_N"/>
    <property type="match status" value="1"/>
</dbReference>